<evidence type="ECO:0000256" key="1">
    <source>
        <dbReference type="SAM" id="MobiDB-lite"/>
    </source>
</evidence>
<dbReference type="EMBL" id="BDQB01000219">
    <property type="protein sequence ID" value="GBH22331.1"/>
    <property type="molecule type" value="Genomic_RNA"/>
</dbReference>
<protein>
    <recommendedName>
        <fullName evidence="3">Capsid protein</fullName>
    </recommendedName>
</protein>
<comment type="caution">
    <text evidence="2">The sequence shown here is derived from an EMBL/GenBank/DDBJ whole genome shotgun (WGS) entry which is preliminary data.</text>
</comment>
<name>A0A2V0RAR8_9ZZZZ</name>
<dbReference type="AlphaFoldDB" id="A0A2V0RAR8"/>
<organism evidence="2">
    <name type="scientific">viral metagenome</name>
    <dbReference type="NCBI Taxonomy" id="1070528"/>
    <lineage>
        <taxon>unclassified sequences</taxon>
        <taxon>metagenomes</taxon>
        <taxon>organismal metagenomes</taxon>
    </lineage>
</organism>
<proteinExistence type="predicted"/>
<evidence type="ECO:0008006" key="3">
    <source>
        <dbReference type="Google" id="ProtNLM"/>
    </source>
</evidence>
<evidence type="ECO:0000313" key="2">
    <source>
        <dbReference type="EMBL" id="GBH22331.1"/>
    </source>
</evidence>
<accession>A0A2V0RAR8</accession>
<sequence length="634" mass="69742">MDKDIKDNKTDKTWPSYSQYLGYCSELNITSMLSLDEWIELGNNCELEDKHHHGLGFAPPVPLMPSRPSPQLPRTSPLLNPSGGFDFGAGVTGMLGPNNIISKLFDIYDNLSDPTKSNSEKVRIAVETVLNEVAKNAGSKGGNIKVPKDAIREASLKSSPTSFSVKMPAVESSYSPEIPNTLYSDFYRTAGDRDANLYVTSLNWNMPANEPQVTDYVERILIPDLQTRANISVNFNVNAEQVFTFGKVSSYMREVMLAMQTYYSYANIIAYCGKNGNSNTGMYALRDMISAEDINRLTLLGERLNNIPIPPRLRELSYWMSNIYKSQSECPNSPIMLIVPFSFAGAQPPGYDDNGNGYYSGIIPTIDTIIDRLNPGIDNPLGVDFFNNRFINMLAKVCPGWLGTPMGSADGVPLHDPHWMDVWSNSPCKLVSADTAALVKSYYVPFLENGTDRGAELKYITHSETISGINQALFSTWQYNTAAGTGWSGMLVPKTSISKKAIGGAVIYYGVTNRFLFGSTTTPNGTYELLYAYSGSNSQNEGVFNYANSQSGWYNTPSEDVITGTTSIGDNATFMPVDCQPANGMNLSSNANPSYQSTRWLMSFDEALSGPGSVKGRPPRKRSRGKKDKLTTEE</sequence>
<feature type="region of interest" description="Disordered" evidence="1">
    <location>
        <begin position="608"/>
        <end position="634"/>
    </location>
</feature>
<feature type="compositionally biased region" description="Basic residues" evidence="1">
    <location>
        <begin position="617"/>
        <end position="627"/>
    </location>
</feature>
<reference evidence="2" key="1">
    <citation type="submission" date="2017-04" db="EMBL/GenBank/DDBJ databases">
        <title>Unveiling RNA virosphere associated with marine microorganisms.</title>
        <authorList>
            <person name="Urayama S."/>
            <person name="Takaki Y."/>
            <person name="Nishi S."/>
            <person name="Yoshida Y."/>
            <person name="Deguchi S."/>
            <person name="Takai K."/>
            <person name="Nunoura T."/>
        </authorList>
    </citation>
    <scope>NUCLEOTIDE SEQUENCE</scope>
</reference>